<keyword evidence="13" id="KW-1185">Reference proteome</keyword>
<accession>A0A3M0KJ50</accession>
<keyword evidence="7" id="KW-0804">Transcription</keyword>
<dbReference type="OrthoDB" id="1095242at2759"/>
<feature type="domain" description="C2H2-type" evidence="11">
    <location>
        <begin position="178"/>
        <end position="205"/>
    </location>
</feature>
<dbReference type="GO" id="GO:0008270">
    <property type="term" value="F:zinc ion binding"/>
    <property type="evidence" value="ECO:0007669"/>
    <property type="project" value="UniProtKB-KW"/>
</dbReference>
<keyword evidence="3" id="KW-0677">Repeat</keyword>
<comment type="caution">
    <text evidence="12">The sequence shown here is derived from an EMBL/GenBank/DDBJ whole genome shotgun (WGS) entry which is preliminary data.</text>
</comment>
<feature type="region of interest" description="Disordered" evidence="10">
    <location>
        <begin position="92"/>
        <end position="123"/>
    </location>
</feature>
<feature type="domain" description="C2H2-type" evidence="11">
    <location>
        <begin position="150"/>
        <end position="177"/>
    </location>
</feature>
<reference evidence="12 13" key="1">
    <citation type="submission" date="2018-07" db="EMBL/GenBank/DDBJ databases">
        <title>A high quality draft genome assembly of the barn swallow (H. rustica rustica).</title>
        <authorList>
            <person name="Formenti G."/>
            <person name="Chiara M."/>
            <person name="Poveda L."/>
            <person name="Francoijs K.-J."/>
            <person name="Bonisoli-Alquati A."/>
            <person name="Canova L."/>
            <person name="Gianfranceschi L."/>
            <person name="Horner D.S."/>
            <person name="Saino N."/>
        </authorList>
    </citation>
    <scope>NUCLEOTIDE SEQUENCE [LARGE SCALE GENOMIC DNA]</scope>
    <source>
        <strain evidence="12">Chelidonia</strain>
        <tissue evidence="12">Blood</tissue>
    </source>
</reference>
<keyword evidence="5" id="KW-0862">Zinc</keyword>
<dbReference type="FunFam" id="3.30.160.60:FF:000012">
    <property type="entry name" value="RB-associated KRAB zinc finger protein-like"/>
    <property type="match status" value="1"/>
</dbReference>
<dbReference type="InterPro" id="IPR050826">
    <property type="entry name" value="Krueppel_C2H2_ZnFinger"/>
</dbReference>
<dbReference type="SUPFAM" id="SSF57667">
    <property type="entry name" value="beta-beta-alpha zinc fingers"/>
    <property type="match status" value="3"/>
</dbReference>
<evidence type="ECO:0000256" key="10">
    <source>
        <dbReference type="SAM" id="MobiDB-lite"/>
    </source>
</evidence>
<dbReference type="Proteomes" id="UP000269221">
    <property type="component" value="Unassembled WGS sequence"/>
</dbReference>
<proteinExistence type="predicted"/>
<evidence type="ECO:0000256" key="4">
    <source>
        <dbReference type="ARBA" id="ARBA00022771"/>
    </source>
</evidence>
<feature type="compositionally biased region" description="Acidic residues" evidence="10">
    <location>
        <begin position="1"/>
        <end position="15"/>
    </location>
</feature>
<feature type="region of interest" description="Disordered" evidence="10">
    <location>
        <begin position="254"/>
        <end position="274"/>
    </location>
</feature>
<keyword evidence="6" id="KW-0805">Transcription regulation</keyword>
<dbReference type="InterPro" id="IPR036236">
    <property type="entry name" value="Znf_C2H2_sf"/>
</dbReference>
<dbReference type="GO" id="GO:0005634">
    <property type="term" value="C:nucleus"/>
    <property type="evidence" value="ECO:0007669"/>
    <property type="project" value="UniProtKB-SubCell"/>
</dbReference>
<evidence type="ECO:0000256" key="2">
    <source>
        <dbReference type="ARBA" id="ARBA00022723"/>
    </source>
</evidence>
<dbReference type="FunFam" id="3.30.160.60:FF:000358">
    <property type="entry name" value="zinc finger protein 24"/>
    <property type="match status" value="1"/>
</dbReference>
<keyword evidence="8" id="KW-0539">Nucleus</keyword>
<dbReference type="PROSITE" id="PS50157">
    <property type="entry name" value="ZINC_FINGER_C2H2_2"/>
    <property type="match status" value="4"/>
</dbReference>
<keyword evidence="2" id="KW-0479">Metal-binding</keyword>
<sequence length="308" mass="34950">MQQQEKEEEEQEEEDGWRSSRKRRRSSERRHHVHPSLSGSAAPWRHQHRPHRIPQVTGKGDLALNILGRTELWTETREDKSPQQNLVEEAVLSGSKGQESNGEEKPKESPSGRGSKPSPGCSEEKRTSLCIIQRPSLVVHEQLHTGEKPYRCWECGKSFSHTSHLFIHLQVHTGEQPYECGKYGKSFSLSCTLIQHQEIPTGERPCKCFMCGKSFRHRSSLICQQRAQSEERPYECPEGGKGFWTSSNLLMHQKTHTEERPSAAPTAGRASSIQPVQVPLQSPPTLQQIHTPTQFGVISFFCPEEAMK</sequence>
<dbReference type="PROSITE" id="PS00028">
    <property type="entry name" value="ZINC_FINGER_C2H2_1"/>
    <property type="match status" value="1"/>
</dbReference>
<feature type="domain" description="C2H2-type" evidence="11">
    <location>
        <begin position="234"/>
        <end position="261"/>
    </location>
</feature>
<comment type="subcellular location">
    <subcellularLocation>
        <location evidence="1">Nucleus</location>
    </subcellularLocation>
</comment>
<dbReference type="Pfam" id="PF00096">
    <property type="entry name" value="zf-C2H2"/>
    <property type="match status" value="1"/>
</dbReference>
<organism evidence="12 13">
    <name type="scientific">Hirundo rustica rustica</name>
    <dbReference type="NCBI Taxonomy" id="333673"/>
    <lineage>
        <taxon>Eukaryota</taxon>
        <taxon>Metazoa</taxon>
        <taxon>Chordata</taxon>
        <taxon>Craniata</taxon>
        <taxon>Vertebrata</taxon>
        <taxon>Euteleostomi</taxon>
        <taxon>Archelosauria</taxon>
        <taxon>Archosauria</taxon>
        <taxon>Dinosauria</taxon>
        <taxon>Saurischia</taxon>
        <taxon>Theropoda</taxon>
        <taxon>Coelurosauria</taxon>
        <taxon>Aves</taxon>
        <taxon>Neognathae</taxon>
        <taxon>Neoaves</taxon>
        <taxon>Telluraves</taxon>
        <taxon>Australaves</taxon>
        <taxon>Passeriformes</taxon>
        <taxon>Sylvioidea</taxon>
        <taxon>Hirundinidae</taxon>
        <taxon>Hirundo</taxon>
    </lineage>
</organism>
<keyword evidence="4 9" id="KW-0863">Zinc-finger</keyword>
<evidence type="ECO:0000259" key="11">
    <source>
        <dbReference type="PROSITE" id="PS50157"/>
    </source>
</evidence>
<evidence type="ECO:0000256" key="5">
    <source>
        <dbReference type="ARBA" id="ARBA00022833"/>
    </source>
</evidence>
<feature type="compositionally biased region" description="Basic residues" evidence="10">
    <location>
        <begin position="19"/>
        <end position="34"/>
    </location>
</feature>
<feature type="region of interest" description="Disordered" evidence="10">
    <location>
        <begin position="1"/>
        <end position="62"/>
    </location>
</feature>
<evidence type="ECO:0000256" key="1">
    <source>
        <dbReference type="ARBA" id="ARBA00004123"/>
    </source>
</evidence>
<evidence type="ECO:0000256" key="9">
    <source>
        <dbReference type="PROSITE-ProRule" id="PRU00042"/>
    </source>
</evidence>
<dbReference type="PANTHER" id="PTHR24377">
    <property type="entry name" value="IP01015P-RELATED"/>
    <property type="match status" value="1"/>
</dbReference>
<evidence type="ECO:0000256" key="7">
    <source>
        <dbReference type="ARBA" id="ARBA00023163"/>
    </source>
</evidence>
<dbReference type="EMBL" id="QRBI01000110">
    <property type="protein sequence ID" value="RMC11030.1"/>
    <property type="molecule type" value="Genomic_DNA"/>
</dbReference>
<dbReference type="AlphaFoldDB" id="A0A3M0KJ50"/>
<dbReference type="SMART" id="SM00355">
    <property type="entry name" value="ZnF_C2H2"/>
    <property type="match status" value="2"/>
</dbReference>
<feature type="compositionally biased region" description="Low complexity" evidence="10">
    <location>
        <begin position="111"/>
        <end position="120"/>
    </location>
</feature>
<dbReference type="Gene3D" id="3.30.160.60">
    <property type="entry name" value="Classic Zinc Finger"/>
    <property type="match status" value="4"/>
</dbReference>
<gene>
    <name evidence="12" type="ORF">DUI87_12222</name>
</gene>
<feature type="domain" description="C2H2-type" evidence="11">
    <location>
        <begin position="206"/>
        <end position="233"/>
    </location>
</feature>
<evidence type="ECO:0000256" key="3">
    <source>
        <dbReference type="ARBA" id="ARBA00022737"/>
    </source>
</evidence>
<name>A0A3M0KJ50_HIRRU</name>
<dbReference type="STRING" id="333673.A0A3M0KJ50"/>
<protein>
    <recommendedName>
        <fullName evidence="11">C2H2-type domain-containing protein</fullName>
    </recommendedName>
</protein>
<evidence type="ECO:0000256" key="8">
    <source>
        <dbReference type="ARBA" id="ARBA00023242"/>
    </source>
</evidence>
<evidence type="ECO:0000313" key="13">
    <source>
        <dbReference type="Proteomes" id="UP000269221"/>
    </source>
</evidence>
<evidence type="ECO:0000313" key="12">
    <source>
        <dbReference type="EMBL" id="RMC11030.1"/>
    </source>
</evidence>
<evidence type="ECO:0000256" key="6">
    <source>
        <dbReference type="ARBA" id="ARBA00023015"/>
    </source>
</evidence>
<dbReference type="InterPro" id="IPR013087">
    <property type="entry name" value="Znf_C2H2_type"/>
</dbReference>